<dbReference type="GO" id="GO:0007189">
    <property type="term" value="P:adenylate cyclase-activating G protein-coupled receptor signaling pathway"/>
    <property type="evidence" value="ECO:0007669"/>
    <property type="project" value="TreeGrafter"/>
</dbReference>
<feature type="transmembrane region" description="Helical" evidence="8">
    <location>
        <begin position="153"/>
        <end position="175"/>
    </location>
</feature>
<evidence type="ECO:0000256" key="1">
    <source>
        <dbReference type="ARBA" id="ARBA00004141"/>
    </source>
</evidence>
<evidence type="ECO:0000259" key="9">
    <source>
        <dbReference type="PROSITE" id="PS50262"/>
    </source>
</evidence>
<evidence type="ECO:0000256" key="4">
    <source>
        <dbReference type="ARBA" id="ARBA00023040"/>
    </source>
</evidence>
<keyword evidence="11" id="KW-1185">Reference proteome</keyword>
<sequence length="289" mass="32933">MEYCLDREILYYSTLGTSAFSFFGSLTVVVIFIKLRKMQTYSLRLLFYISLSDLIRAIGLSVPCFYLRNQIIIRTVAFMIRTGNLSSPIWAIAISNALYKVAINGTQKFERHHRFFMILTAIVLLSSVGISFLDVYTNIGSSCTFEDTFIGNVLRYGTLLVPEWILLLYTAFAYYKIHKKIKAVKLALGKTEAIKRLFVFSMIIFLSCLPLSITRIIQLFNIKSCYVSYASTIAFGIYALRGFINAFAYIWAFRLFLVFANTEKLFLRTSSANSAGTESTNLLFESFSN</sequence>
<gene>
    <name evidence="10" type="ORF">SteCoe_30638</name>
</gene>
<evidence type="ECO:0000256" key="2">
    <source>
        <dbReference type="ARBA" id="ARBA00022692"/>
    </source>
</evidence>
<evidence type="ECO:0000313" key="11">
    <source>
        <dbReference type="Proteomes" id="UP000187209"/>
    </source>
</evidence>
<evidence type="ECO:0000256" key="3">
    <source>
        <dbReference type="ARBA" id="ARBA00022989"/>
    </source>
</evidence>
<name>A0A1R2B3L7_9CILI</name>
<proteinExistence type="predicted"/>
<dbReference type="InterPro" id="IPR017452">
    <property type="entry name" value="GPCR_Rhodpsn_7TM"/>
</dbReference>
<dbReference type="Gene3D" id="1.20.1070.10">
    <property type="entry name" value="Rhodopsin 7-helix transmembrane proteins"/>
    <property type="match status" value="1"/>
</dbReference>
<feature type="transmembrane region" description="Helical" evidence="8">
    <location>
        <begin position="45"/>
        <end position="67"/>
    </location>
</feature>
<dbReference type="OrthoDB" id="2122879at2759"/>
<organism evidence="10 11">
    <name type="scientific">Stentor coeruleus</name>
    <dbReference type="NCBI Taxonomy" id="5963"/>
    <lineage>
        <taxon>Eukaryota</taxon>
        <taxon>Sar</taxon>
        <taxon>Alveolata</taxon>
        <taxon>Ciliophora</taxon>
        <taxon>Postciliodesmatophora</taxon>
        <taxon>Heterotrichea</taxon>
        <taxon>Heterotrichida</taxon>
        <taxon>Stentoridae</taxon>
        <taxon>Stentor</taxon>
    </lineage>
</organism>
<feature type="transmembrane region" description="Helical" evidence="8">
    <location>
        <begin position="237"/>
        <end position="260"/>
    </location>
</feature>
<keyword evidence="7" id="KW-0807">Transducer</keyword>
<comment type="subcellular location">
    <subcellularLocation>
        <location evidence="1">Membrane</location>
        <topology evidence="1">Multi-pass membrane protein</topology>
    </subcellularLocation>
</comment>
<keyword evidence="3 8" id="KW-1133">Transmembrane helix</keyword>
<feature type="domain" description="G-protein coupled receptors family 1 profile" evidence="9">
    <location>
        <begin position="24"/>
        <end position="249"/>
    </location>
</feature>
<dbReference type="SUPFAM" id="SSF81321">
    <property type="entry name" value="Family A G protein-coupled receptor-like"/>
    <property type="match status" value="1"/>
</dbReference>
<keyword evidence="5 8" id="KW-0472">Membrane</keyword>
<dbReference type="AlphaFoldDB" id="A0A1R2B3L7"/>
<comment type="caution">
    <text evidence="10">The sequence shown here is derived from an EMBL/GenBank/DDBJ whole genome shotgun (WGS) entry which is preliminary data.</text>
</comment>
<keyword evidence="4" id="KW-0297">G-protein coupled receptor</keyword>
<feature type="transmembrane region" description="Helical" evidence="8">
    <location>
        <begin position="12"/>
        <end position="33"/>
    </location>
</feature>
<evidence type="ECO:0000256" key="5">
    <source>
        <dbReference type="ARBA" id="ARBA00023136"/>
    </source>
</evidence>
<evidence type="ECO:0000256" key="7">
    <source>
        <dbReference type="ARBA" id="ARBA00023224"/>
    </source>
</evidence>
<dbReference type="PRINTS" id="PR02000">
    <property type="entry name" value="GCR1PLANT"/>
</dbReference>
<evidence type="ECO:0000256" key="8">
    <source>
        <dbReference type="SAM" id="Phobius"/>
    </source>
</evidence>
<dbReference type="PRINTS" id="PR02001">
    <property type="entry name" value="GCR1CAMPR"/>
</dbReference>
<evidence type="ECO:0000313" key="10">
    <source>
        <dbReference type="EMBL" id="OMJ71220.1"/>
    </source>
</evidence>
<dbReference type="GO" id="GO:0004930">
    <property type="term" value="F:G protein-coupled receptor activity"/>
    <property type="evidence" value="ECO:0007669"/>
    <property type="project" value="UniProtKB-KW"/>
</dbReference>
<reference evidence="10 11" key="1">
    <citation type="submission" date="2016-11" db="EMBL/GenBank/DDBJ databases">
        <title>The macronuclear genome of Stentor coeruleus: a giant cell with tiny introns.</title>
        <authorList>
            <person name="Slabodnick M."/>
            <person name="Ruby J.G."/>
            <person name="Reiff S.B."/>
            <person name="Swart E.C."/>
            <person name="Gosai S."/>
            <person name="Prabakaran S."/>
            <person name="Witkowska E."/>
            <person name="Larue G.E."/>
            <person name="Fisher S."/>
            <person name="Freeman R.M."/>
            <person name="Gunawardena J."/>
            <person name="Chu W."/>
            <person name="Stover N.A."/>
            <person name="Gregory B.D."/>
            <person name="Nowacki M."/>
            <person name="Derisi J."/>
            <person name="Roy S.W."/>
            <person name="Marshall W.F."/>
            <person name="Sood P."/>
        </authorList>
    </citation>
    <scope>NUCLEOTIDE SEQUENCE [LARGE SCALE GENOMIC DNA]</scope>
    <source>
        <strain evidence="10">WM001</strain>
    </source>
</reference>
<feature type="transmembrane region" description="Helical" evidence="8">
    <location>
        <begin position="115"/>
        <end position="133"/>
    </location>
</feature>
<protein>
    <recommendedName>
        <fullName evidence="9">G-protein coupled receptors family 1 profile domain-containing protein</fullName>
    </recommendedName>
</protein>
<dbReference type="PROSITE" id="PS50262">
    <property type="entry name" value="G_PROTEIN_RECEP_F1_2"/>
    <property type="match status" value="1"/>
</dbReference>
<dbReference type="EMBL" id="MPUH01001012">
    <property type="protein sequence ID" value="OMJ71220.1"/>
    <property type="molecule type" value="Genomic_DNA"/>
</dbReference>
<evidence type="ECO:0000256" key="6">
    <source>
        <dbReference type="ARBA" id="ARBA00023170"/>
    </source>
</evidence>
<dbReference type="Proteomes" id="UP000187209">
    <property type="component" value="Unassembled WGS sequence"/>
</dbReference>
<dbReference type="InterPro" id="IPR022343">
    <property type="entry name" value="GCR1-cAMP_receptor"/>
</dbReference>
<dbReference type="InterPro" id="IPR022340">
    <property type="entry name" value="GPCR_GCR1_put"/>
</dbReference>
<feature type="transmembrane region" description="Helical" evidence="8">
    <location>
        <begin position="196"/>
        <end position="217"/>
    </location>
</feature>
<dbReference type="GO" id="GO:0005886">
    <property type="term" value="C:plasma membrane"/>
    <property type="evidence" value="ECO:0007669"/>
    <property type="project" value="TreeGrafter"/>
</dbReference>
<keyword evidence="2 8" id="KW-0812">Transmembrane</keyword>
<accession>A0A1R2B3L7</accession>
<dbReference type="PANTHER" id="PTHR23112">
    <property type="entry name" value="G PROTEIN-COUPLED RECEPTOR 157-RELATED"/>
    <property type="match status" value="1"/>
</dbReference>
<keyword evidence="6" id="KW-0675">Receptor</keyword>
<dbReference type="PANTHER" id="PTHR23112:SF0">
    <property type="entry name" value="TRANSMEMBRANE PROTEIN 116"/>
    <property type="match status" value="1"/>
</dbReference>